<proteinExistence type="predicted"/>
<name>A0AAX4PHX1_9CHLO</name>
<evidence type="ECO:0000313" key="2">
    <source>
        <dbReference type="Proteomes" id="UP001472866"/>
    </source>
</evidence>
<protein>
    <submittedName>
        <fullName evidence="1">Uncharacterized protein</fullName>
    </submittedName>
</protein>
<accession>A0AAX4PHX1</accession>
<evidence type="ECO:0000313" key="1">
    <source>
        <dbReference type="EMBL" id="WZN65537.1"/>
    </source>
</evidence>
<organism evidence="1 2">
    <name type="scientific">Chloropicon roscoffensis</name>
    <dbReference type="NCBI Taxonomy" id="1461544"/>
    <lineage>
        <taxon>Eukaryota</taxon>
        <taxon>Viridiplantae</taxon>
        <taxon>Chlorophyta</taxon>
        <taxon>Chloropicophyceae</taxon>
        <taxon>Chloropicales</taxon>
        <taxon>Chloropicaceae</taxon>
        <taxon>Chloropicon</taxon>
    </lineage>
</organism>
<sequence>MPVTKTSLGLCAAGSALVATCRYAWKKKIDTLYRFAYFFQYPVLGAGVLMSVQPENESMIEKLYRTGHIDKNKYEELRAKHESTTPSDS</sequence>
<reference evidence="1 2" key="1">
    <citation type="submission" date="2024-03" db="EMBL/GenBank/DDBJ databases">
        <title>Complete genome sequence of the green alga Chloropicon roscoffensis RCC1871.</title>
        <authorList>
            <person name="Lemieux C."/>
            <person name="Pombert J.-F."/>
            <person name="Otis C."/>
            <person name="Turmel M."/>
        </authorList>
    </citation>
    <scope>NUCLEOTIDE SEQUENCE [LARGE SCALE GENOMIC DNA]</scope>
    <source>
        <strain evidence="1 2">RCC1871</strain>
    </source>
</reference>
<dbReference type="EMBL" id="CP151512">
    <property type="protein sequence ID" value="WZN65537.1"/>
    <property type="molecule type" value="Genomic_DNA"/>
</dbReference>
<keyword evidence="2" id="KW-1185">Reference proteome</keyword>
<gene>
    <name evidence="1" type="ORF">HKI87_12g70970</name>
</gene>
<dbReference type="Proteomes" id="UP001472866">
    <property type="component" value="Chromosome 12"/>
</dbReference>
<dbReference type="AlphaFoldDB" id="A0AAX4PHX1"/>